<evidence type="ECO:0000256" key="6">
    <source>
        <dbReference type="ARBA" id="ARBA00022822"/>
    </source>
</evidence>
<feature type="region of interest" description="Disordered" evidence="10">
    <location>
        <begin position="218"/>
        <end position="241"/>
    </location>
</feature>
<dbReference type="HAMAP" id="MF_00135">
    <property type="entry name" value="PRAI"/>
    <property type="match status" value="1"/>
</dbReference>
<evidence type="ECO:0000256" key="10">
    <source>
        <dbReference type="SAM" id="MobiDB-lite"/>
    </source>
</evidence>
<dbReference type="Pfam" id="PF00697">
    <property type="entry name" value="PRAI"/>
    <property type="match status" value="1"/>
</dbReference>
<evidence type="ECO:0000256" key="1">
    <source>
        <dbReference type="ARBA" id="ARBA00001164"/>
    </source>
</evidence>
<dbReference type="CDD" id="cd00405">
    <property type="entry name" value="PRAI"/>
    <property type="match status" value="1"/>
</dbReference>
<comment type="similarity">
    <text evidence="9">Belongs to the TrpF family.</text>
</comment>
<gene>
    <name evidence="9" type="primary">trpF</name>
    <name evidence="12" type="ORF">HGA15_22025</name>
</gene>
<evidence type="ECO:0000256" key="2">
    <source>
        <dbReference type="ARBA" id="ARBA00004664"/>
    </source>
</evidence>
<keyword evidence="7 9" id="KW-0057">Aromatic amino acid biosynthesis</keyword>
<dbReference type="PANTHER" id="PTHR42894:SF1">
    <property type="entry name" value="N-(5'-PHOSPHORIBOSYL)ANTHRANILATE ISOMERASE"/>
    <property type="match status" value="1"/>
</dbReference>
<evidence type="ECO:0000256" key="8">
    <source>
        <dbReference type="ARBA" id="ARBA00023235"/>
    </source>
</evidence>
<dbReference type="Gene3D" id="3.20.20.70">
    <property type="entry name" value="Aldolase class I"/>
    <property type="match status" value="1"/>
</dbReference>
<evidence type="ECO:0000313" key="13">
    <source>
        <dbReference type="Proteomes" id="UP000570678"/>
    </source>
</evidence>
<dbReference type="InterPro" id="IPR013785">
    <property type="entry name" value="Aldolase_TIM"/>
</dbReference>
<dbReference type="InterPro" id="IPR044643">
    <property type="entry name" value="TrpF_fam"/>
</dbReference>
<dbReference type="AlphaFoldDB" id="A0A846YGK5"/>
<keyword evidence="6 9" id="KW-0822">Tryptophan biosynthesis</keyword>
<evidence type="ECO:0000256" key="4">
    <source>
        <dbReference type="ARBA" id="ARBA00022272"/>
    </source>
</evidence>
<feature type="domain" description="N-(5'phosphoribosyl) anthranilate isomerase (PRAI)" evidence="11">
    <location>
        <begin position="5"/>
        <end position="213"/>
    </location>
</feature>
<dbReference type="Proteomes" id="UP000570678">
    <property type="component" value="Unassembled WGS sequence"/>
</dbReference>
<dbReference type="GO" id="GO:0004640">
    <property type="term" value="F:phosphoribosylanthranilate isomerase activity"/>
    <property type="evidence" value="ECO:0007669"/>
    <property type="project" value="UniProtKB-UniRule"/>
</dbReference>
<comment type="pathway">
    <text evidence="2 9">Amino-acid biosynthesis; L-tryptophan biosynthesis; L-tryptophan from chorismate: step 3/5.</text>
</comment>
<organism evidence="12 13">
    <name type="scientific">Nocardia flavorosea</name>
    <dbReference type="NCBI Taxonomy" id="53429"/>
    <lineage>
        <taxon>Bacteria</taxon>
        <taxon>Bacillati</taxon>
        <taxon>Actinomycetota</taxon>
        <taxon>Actinomycetes</taxon>
        <taxon>Mycobacteriales</taxon>
        <taxon>Nocardiaceae</taxon>
        <taxon>Nocardia</taxon>
    </lineage>
</organism>
<comment type="caution">
    <text evidence="12">The sequence shown here is derived from an EMBL/GenBank/DDBJ whole genome shotgun (WGS) entry which is preliminary data.</text>
</comment>
<evidence type="ECO:0000313" key="12">
    <source>
        <dbReference type="EMBL" id="NKY58776.1"/>
    </source>
</evidence>
<keyword evidence="8 9" id="KW-0413">Isomerase</keyword>
<reference evidence="12 13" key="1">
    <citation type="submission" date="2020-04" db="EMBL/GenBank/DDBJ databases">
        <title>MicrobeNet Type strains.</title>
        <authorList>
            <person name="Nicholson A.C."/>
        </authorList>
    </citation>
    <scope>NUCLEOTIDE SEQUENCE [LARGE SCALE GENOMIC DNA]</scope>
    <source>
        <strain evidence="12 13">JCM 3332</strain>
    </source>
</reference>
<dbReference type="RefSeq" id="WP_063916026.1">
    <property type="nucleotide sequence ID" value="NZ_JAAXOT010000011.1"/>
</dbReference>
<dbReference type="UniPathway" id="UPA00035">
    <property type="reaction ID" value="UER00042"/>
</dbReference>
<comment type="catalytic activity">
    <reaction evidence="1 9">
        <text>N-(5-phospho-beta-D-ribosyl)anthranilate = 1-(2-carboxyphenylamino)-1-deoxy-D-ribulose 5-phosphate</text>
        <dbReference type="Rhea" id="RHEA:21540"/>
        <dbReference type="ChEBI" id="CHEBI:18277"/>
        <dbReference type="ChEBI" id="CHEBI:58613"/>
        <dbReference type="EC" id="5.3.1.24"/>
    </reaction>
</comment>
<dbReference type="EMBL" id="JAAXOT010000011">
    <property type="protein sequence ID" value="NKY58776.1"/>
    <property type="molecule type" value="Genomic_DNA"/>
</dbReference>
<evidence type="ECO:0000256" key="3">
    <source>
        <dbReference type="ARBA" id="ARBA00012572"/>
    </source>
</evidence>
<protein>
    <recommendedName>
        <fullName evidence="4 9">N-(5'-phosphoribosyl)anthranilate isomerase</fullName>
        <shortName evidence="9">PRAI</shortName>
        <ecNumber evidence="3 9">5.3.1.24</ecNumber>
    </recommendedName>
</protein>
<accession>A0A846YGK5</accession>
<name>A0A846YGK5_9NOCA</name>
<sequence length="241" mass="25161">MTVRAKVCGIRSAADLETAVSAGADAVGFISGTTHFSEDALTAEAAAWLSESTPSFVNRVLVTHLEEAHAILELADRIGADTIQVHGLVDTPTLRAVHAAARGRTIVRAVHVTGADAVARALDIAVDCDAVLLDSRTTDRLGGTGRTHDWAVSARIVRELALIGRPVILAGGLTADNVDEAIEAVRPFGVDVNSGVETETGDKDFAACAAFVKTAHEHEPGYPVPVPRPRGRGLQPSGSPR</sequence>
<dbReference type="GO" id="GO:0000162">
    <property type="term" value="P:L-tryptophan biosynthetic process"/>
    <property type="evidence" value="ECO:0007669"/>
    <property type="project" value="UniProtKB-UniRule"/>
</dbReference>
<dbReference type="SUPFAM" id="SSF51366">
    <property type="entry name" value="Ribulose-phoshate binding barrel"/>
    <property type="match status" value="1"/>
</dbReference>
<evidence type="ECO:0000256" key="7">
    <source>
        <dbReference type="ARBA" id="ARBA00023141"/>
    </source>
</evidence>
<keyword evidence="13" id="KW-1185">Reference proteome</keyword>
<dbReference type="PANTHER" id="PTHR42894">
    <property type="entry name" value="N-(5'-PHOSPHORIBOSYL)ANTHRANILATE ISOMERASE"/>
    <property type="match status" value="1"/>
</dbReference>
<evidence type="ECO:0000256" key="5">
    <source>
        <dbReference type="ARBA" id="ARBA00022605"/>
    </source>
</evidence>
<evidence type="ECO:0000256" key="9">
    <source>
        <dbReference type="HAMAP-Rule" id="MF_00135"/>
    </source>
</evidence>
<keyword evidence="5 9" id="KW-0028">Amino-acid biosynthesis</keyword>
<evidence type="ECO:0000259" key="11">
    <source>
        <dbReference type="Pfam" id="PF00697"/>
    </source>
</evidence>
<proteinExistence type="inferred from homology"/>
<dbReference type="InterPro" id="IPR001240">
    <property type="entry name" value="PRAI_dom"/>
</dbReference>
<dbReference type="InterPro" id="IPR011060">
    <property type="entry name" value="RibuloseP-bd_barrel"/>
</dbReference>
<dbReference type="EC" id="5.3.1.24" evidence="3 9"/>